<evidence type="ECO:0000313" key="2">
    <source>
        <dbReference type="Proteomes" id="UP000253845"/>
    </source>
</evidence>
<name>A0A370BVK8_ASPNG</name>
<dbReference type="Proteomes" id="UP000253845">
    <property type="component" value="Unassembled WGS sequence"/>
</dbReference>
<gene>
    <name evidence="1" type="ORF">M747DRAFT_296382</name>
</gene>
<proteinExistence type="predicted"/>
<dbReference type="AlphaFoldDB" id="A0A370BVK8"/>
<organism evidence="1 2">
    <name type="scientific">Aspergillus niger ATCC 13496</name>
    <dbReference type="NCBI Taxonomy" id="1353008"/>
    <lineage>
        <taxon>Eukaryota</taxon>
        <taxon>Fungi</taxon>
        <taxon>Dikarya</taxon>
        <taxon>Ascomycota</taxon>
        <taxon>Pezizomycotina</taxon>
        <taxon>Eurotiomycetes</taxon>
        <taxon>Eurotiomycetidae</taxon>
        <taxon>Eurotiales</taxon>
        <taxon>Aspergillaceae</taxon>
        <taxon>Aspergillus</taxon>
        <taxon>Aspergillus subgen. Circumdati</taxon>
    </lineage>
</organism>
<accession>A0A370BVK8</accession>
<dbReference type="VEuPathDB" id="FungiDB:M747DRAFT_296382"/>
<reference evidence="1 2" key="1">
    <citation type="submission" date="2018-07" db="EMBL/GenBank/DDBJ databases">
        <title>Section-level genome sequencing of Aspergillus section Nigri to investigate inter- and intra-species variation.</title>
        <authorList>
            <consortium name="DOE Joint Genome Institute"/>
            <person name="Vesth T.C."/>
            <person name="Nybo J.L."/>
            <person name="Theobald S."/>
            <person name="Frisvad J.C."/>
            <person name="Larsen T.O."/>
            <person name="Nielsen K.F."/>
            <person name="Hoof J.B."/>
            <person name="Brandl J."/>
            <person name="Salamov A."/>
            <person name="Riley R."/>
            <person name="Gladden J.M."/>
            <person name="Phatale P."/>
            <person name="Nielsen M.T."/>
            <person name="Lyhne E.K."/>
            <person name="Kogle M.E."/>
            <person name="Strasser K."/>
            <person name="McDonnell E."/>
            <person name="Barry K."/>
            <person name="Clum A."/>
            <person name="Chen C."/>
            <person name="Nolan M."/>
            <person name="Sandor L."/>
            <person name="Kuo A."/>
            <person name="Lipzen A."/>
            <person name="Hainaut M."/>
            <person name="Drula E."/>
            <person name="Tsang A."/>
            <person name="Magnuson J.K."/>
            <person name="Henrissat B."/>
            <person name="Wiebenga A."/>
            <person name="Simmons B.A."/>
            <person name="Makela M.R."/>
            <person name="De vries R.P."/>
            <person name="Grigoriev I.V."/>
            <person name="Mortensen U.H."/>
            <person name="Baker S.E."/>
            <person name="Andersen M.R."/>
        </authorList>
    </citation>
    <scope>NUCLEOTIDE SEQUENCE [LARGE SCALE GENOMIC DNA]</scope>
    <source>
        <strain evidence="1 2">ATCC 13496</strain>
    </source>
</reference>
<protein>
    <submittedName>
        <fullName evidence="1">Uncharacterized protein</fullName>
    </submittedName>
</protein>
<evidence type="ECO:0000313" key="1">
    <source>
        <dbReference type="EMBL" id="RDH19533.1"/>
    </source>
</evidence>
<sequence length="55" mass="6305">MAIFCSGRVLTGSVRKTIWLGTLDIGVLLIDTDYTQEAFHHTMHGMRILPFKVKW</sequence>
<dbReference type="EMBL" id="KZ851918">
    <property type="protein sequence ID" value="RDH19533.1"/>
    <property type="molecule type" value="Genomic_DNA"/>
</dbReference>